<feature type="region of interest" description="Disordered" evidence="1">
    <location>
        <begin position="44"/>
        <end position="63"/>
    </location>
</feature>
<sequence>MPMSKAMREICKEEDYAFLNKQEDTGHERAEGKGLEEDEWRVKREERMRRRKEREQQEEERLRELEEMRKQKEQQWKSHVAELAAEREEALKERALRVRDFRNFERKILEKDTGPGTGCEKTECDQTHAEG</sequence>
<dbReference type="Proteomes" id="UP001221898">
    <property type="component" value="Unassembled WGS sequence"/>
</dbReference>
<reference evidence="2" key="1">
    <citation type="journal article" date="2023" name="Science">
        <title>Genome structures resolve the early diversification of teleost fishes.</title>
        <authorList>
            <person name="Parey E."/>
            <person name="Louis A."/>
            <person name="Montfort J."/>
            <person name="Bouchez O."/>
            <person name="Roques C."/>
            <person name="Iampietro C."/>
            <person name="Lluch J."/>
            <person name="Castinel A."/>
            <person name="Donnadieu C."/>
            <person name="Desvignes T."/>
            <person name="Floi Bucao C."/>
            <person name="Jouanno E."/>
            <person name="Wen M."/>
            <person name="Mejri S."/>
            <person name="Dirks R."/>
            <person name="Jansen H."/>
            <person name="Henkel C."/>
            <person name="Chen W.J."/>
            <person name="Zahm M."/>
            <person name="Cabau C."/>
            <person name="Klopp C."/>
            <person name="Thompson A.W."/>
            <person name="Robinson-Rechavi M."/>
            <person name="Braasch I."/>
            <person name="Lecointre G."/>
            <person name="Bobe J."/>
            <person name="Postlethwait J.H."/>
            <person name="Berthelot C."/>
            <person name="Roest Crollius H."/>
            <person name="Guiguen Y."/>
        </authorList>
    </citation>
    <scope>NUCLEOTIDE SEQUENCE</scope>
    <source>
        <strain evidence="2">NC1722</strain>
    </source>
</reference>
<accession>A0AAD7WD61</accession>
<comment type="caution">
    <text evidence="2">The sequence shown here is derived from an EMBL/GenBank/DDBJ whole genome shotgun (WGS) entry which is preliminary data.</text>
</comment>
<evidence type="ECO:0000256" key="1">
    <source>
        <dbReference type="SAM" id="MobiDB-lite"/>
    </source>
</evidence>
<dbReference type="EMBL" id="JAINUG010000148">
    <property type="protein sequence ID" value="KAJ8392235.1"/>
    <property type="molecule type" value="Genomic_DNA"/>
</dbReference>
<evidence type="ECO:0000313" key="2">
    <source>
        <dbReference type="EMBL" id="KAJ8392235.1"/>
    </source>
</evidence>
<feature type="region of interest" description="Disordered" evidence="1">
    <location>
        <begin position="110"/>
        <end position="131"/>
    </location>
</feature>
<name>A0AAD7WD61_9TELE</name>
<keyword evidence="3" id="KW-1185">Reference proteome</keyword>
<dbReference type="AlphaFoldDB" id="A0AAD7WD61"/>
<protein>
    <submittedName>
        <fullName evidence="2">Uncharacterized protein</fullName>
    </submittedName>
</protein>
<organism evidence="2 3">
    <name type="scientific">Aldrovandia affinis</name>
    <dbReference type="NCBI Taxonomy" id="143900"/>
    <lineage>
        <taxon>Eukaryota</taxon>
        <taxon>Metazoa</taxon>
        <taxon>Chordata</taxon>
        <taxon>Craniata</taxon>
        <taxon>Vertebrata</taxon>
        <taxon>Euteleostomi</taxon>
        <taxon>Actinopterygii</taxon>
        <taxon>Neopterygii</taxon>
        <taxon>Teleostei</taxon>
        <taxon>Notacanthiformes</taxon>
        <taxon>Halosauridae</taxon>
        <taxon>Aldrovandia</taxon>
    </lineage>
</organism>
<gene>
    <name evidence="2" type="ORF">AAFF_G00078030</name>
</gene>
<evidence type="ECO:0000313" key="3">
    <source>
        <dbReference type="Proteomes" id="UP001221898"/>
    </source>
</evidence>
<feature type="compositionally biased region" description="Basic and acidic residues" evidence="1">
    <location>
        <begin position="120"/>
        <end position="131"/>
    </location>
</feature>
<proteinExistence type="predicted"/>